<organism evidence="13 14">
    <name type="scientific">Hartmannibacter diazotrophicus</name>
    <dbReference type="NCBI Taxonomy" id="1482074"/>
    <lineage>
        <taxon>Bacteria</taxon>
        <taxon>Pseudomonadati</taxon>
        <taxon>Pseudomonadota</taxon>
        <taxon>Alphaproteobacteria</taxon>
        <taxon>Hyphomicrobiales</taxon>
        <taxon>Pleomorphomonadaceae</taxon>
        <taxon>Hartmannibacter</taxon>
    </lineage>
</organism>
<evidence type="ECO:0000256" key="8">
    <source>
        <dbReference type="ARBA" id="ARBA00047851"/>
    </source>
</evidence>
<evidence type="ECO:0000259" key="12">
    <source>
        <dbReference type="Pfam" id="PF02581"/>
    </source>
</evidence>
<dbReference type="NCBIfam" id="TIGR00693">
    <property type="entry name" value="thiE"/>
    <property type="match status" value="1"/>
</dbReference>
<feature type="domain" description="Thiamine phosphate synthase/TenI" evidence="12">
    <location>
        <begin position="14"/>
        <end position="181"/>
    </location>
</feature>
<evidence type="ECO:0000313" key="14">
    <source>
        <dbReference type="Proteomes" id="UP000223606"/>
    </source>
</evidence>
<evidence type="ECO:0000256" key="2">
    <source>
        <dbReference type="ARBA" id="ARBA00005165"/>
    </source>
</evidence>
<keyword evidence="14" id="KW-1185">Reference proteome</keyword>
<dbReference type="SUPFAM" id="SSF51391">
    <property type="entry name" value="Thiamin phosphate synthase"/>
    <property type="match status" value="1"/>
</dbReference>
<protein>
    <recommendedName>
        <fullName evidence="10">Thiamine-phosphate synthase</fullName>
        <ecNumber evidence="10">2.5.1.3</ecNumber>
    </recommendedName>
    <alternativeName>
        <fullName evidence="10">Thiamine-phosphate pyrophosphorylase</fullName>
    </alternativeName>
</protein>
<comment type="catalytic activity">
    <reaction evidence="8 10">
        <text>2-(2-carboxy-4-methylthiazol-5-yl)ethyl phosphate + 4-amino-2-methyl-5-(diphosphooxymethyl)pyrimidine + 2 H(+) = thiamine phosphate + CO2 + diphosphate</text>
        <dbReference type="Rhea" id="RHEA:47848"/>
        <dbReference type="ChEBI" id="CHEBI:15378"/>
        <dbReference type="ChEBI" id="CHEBI:16526"/>
        <dbReference type="ChEBI" id="CHEBI:33019"/>
        <dbReference type="ChEBI" id="CHEBI:37575"/>
        <dbReference type="ChEBI" id="CHEBI:57841"/>
        <dbReference type="ChEBI" id="CHEBI:62890"/>
        <dbReference type="EC" id="2.5.1.3"/>
    </reaction>
</comment>
<keyword evidence="3 10" id="KW-0808">Transferase</keyword>
<dbReference type="GO" id="GO:0005737">
    <property type="term" value="C:cytoplasm"/>
    <property type="evidence" value="ECO:0007669"/>
    <property type="project" value="TreeGrafter"/>
</dbReference>
<evidence type="ECO:0000256" key="3">
    <source>
        <dbReference type="ARBA" id="ARBA00022679"/>
    </source>
</evidence>
<evidence type="ECO:0000256" key="11">
    <source>
        <dbReference type="RuleBase" id="RU004253"/>
    </source>
</evidence>
<dbReference type="EMBL" id="LT960614">
    <property type="protein sequence ID" value="SON56269.1"/>
    <property type="molecule type" value="Genomic_DNA"/>
</dbReference>
<evidence type="ECO:0000256" key="4">
    <source>
        <dbReference type="ARBA" id="ARBA00022723"/>
    </source>
</evidence>
<evidence type="ECO:0000256" key="6">
    <source>
        <dbReference type="ARBA" id="ARBA00022977"/>
    </source>
</evidence>
<keyword evidence="6 10" id="KW-0784">Thiamine biosynthesis</keyword>
<dbReference type="PANTHER" id="PTHR20857">
    <property type="entry name" value="THIAMINE-PHOSPHATE PYROPHOSPHORYLASE"/>
    <property type="match status" value="1"/>
</dbReference>
<evidence type="ECO:0000313" key="13">
    <source>
        <dbReference type="EMBL" id="SON56269.1"/>
    </source>
</evidence>
<dbReference type="GO" id="GO:0004789">
    <property type="term" value="F:thiamine-phosphate diphosphorylase activity"/>
    <property type="evidence" value="ECO:0007669"/>
    <property type="project" value="UniProtKB-EC"/>
</dbReference>
<gene>
    <name evidence="13" type="primary">thiE_2</name>
    <name evidence="13" type="ORF">HDIA_2728</name>
</gene>
<dbReference type="GO" id="GO:0009228">
    <property type="term" value="P:thiamine biosynthetic process"/>
    <property type="evidence" value="ECO:0007669"/>
    <property type="project" value="UniProtKB-KW"/>
</dbReference>
<evidence type="ECO:0000256" key="10">
    <source>
        <dbReference type="RuleBase" id="RU003826"/>
    </source>
</evidence>
<keyword evidence="5" id="KW-0460">Magnesium</keyword>
<dbReference type="InterPro" id="IPR022998">
    <property type="entry name" value="ThiamineP_synth_TenI"/>
</dbReference>
<comment type="cofactor">
    <cofactor evidence="1">
        <name>Mg(2+)</name>
        <dbReference type="ChEBI" id="CHEBI:18420"/>
    </cofactor>
</comment>
<proteinExistence type="inferred from homology"/>
<dbReference type="Pfam" id="PF02581">
    <property type="entry name" value="TMP-TENI"/>
    <property type="match status" value="1"/>
</dbReference>
<comment type="pathway">
    <text evidence="2 11">Cofactor biosynthesis; thiamine diphosphate biosynthesis; thiamine phosphate from 4-amino-2-methyl-5-diphosphomethylpyrimidine and 4-methyl-5-(2-phosphoethyl)-thiazole: step 1/1.</text>
</comment>
<sequence>MPETLDRFYLVIDRLHWLPRFLPLGLKFVQLRIKDQPDDVVRAEIAEAIRLCKQAGCTLVINDYWQMAIEFGAEWLHLGQEDLEVADVAAIRKAGIKLGISTHSDEELETALSVKPDYVALGPVYETTLKVMPWKPQGLERVAKWRARLDIPLVGIGGITLERAPGVFAAGADSISVVSDVLRNADPDARLKQWLDARGSWTRSELASA</sequence>
<dbReference type="CDD" id="cd00564">
    <property type="entry name" value="TMP_TenI"/>
    <property type="match status" value="1"/>
</dbReference>
<dbReference type="Proteomes" id="UP000223606">
    <property type="component" value="Chromosome 1"/>
</dbReference>
<dbReference type="KEGG" id="hdi:HDIA_2728"/>
<reference evidence="14" key="1">
    <citation type="submission" date="2017-09" db="EMBL/GenBank/DDBJ databases">
        <title>Genome sequence of Nannocystis excedens DSM 71.</title>
        <authorList>
            <person name="Blom J."/>
        </authorList>
    </citation>
    <scope>NUCLEOTIDE SEQUENCE [LARGE SCALE GENOMIC DNA]</scope>
    <source>
        <strain evidence="14">type strain: E19</strain>
    </source>
</reference>
<accession>A0A2C9D7W9</accession>
<dbReference type="InterPro" id="IPR013785">
    <property type="entry name" value="Aldolase_TIM"/>
</dbReference>
<dbReference type="InterPro" id="IPR034291">
    <property type="entry name" value="TMP_synthase"/>
</dbReference>
<evidence type="ECO:0000256" key="1">
    <source>
        <dbReference type="ARBA" id="ARBA00001946"/>
    </source>
</evidence>
<dbReference type="GO" id="GO:0009229">
    <property type="term" value="P:thiamine diphosphate biosynthetic process"/>
    <property type="evidence" value="ECO:0007669"/>
    <property type="project" value="UniProtKB-UniPathway"/>
</dbReference>
<dbReference type="NCBIfam" id="NF000734">
    <property type="entry name" value="PRK00043.1-5"/>
    <property type="match status" value="1"/>
</dbReference>
<comment type="catalytic activity">
    <reaction evidence="9 10">
        <text>2-[(2R,5Z)-2-carboxy-4-methylthiazol-5(2H)-ylidene]ethyl phosphate + 4-amino-2-methyl-5-(diphosphooxymethyl)pyrimidine + 2 H(+) = thiamine phosphate + CO2 + diphosphate</text>
        <dbReference type="Rhea" id="RHEA:47844"/>
        <dbReference type="ChEBI" id="CHEBI:15378"/>
        <dbReference type="ChEBI" id="CHEBI:16526"/>
        <dbReference type="ChEBI" id="CHEBI:33019"/>
        <dbReference type="ChEBI" id="CHEBI:37575"/>
        <dbReference type="ChEBI" id="CHEBI:57841"/>
        <dbReference type="ChEBI" id="CHEBI:62899"/>
        <dbReference type="EC" id="2.5.1.3"/>
    </reaction>
</comment>
<dbReference type="Gene3D" id="3.20.20.70">
    <property type="entry name" value="Aldolase class I"/>
    <property type="match status" value="1"/>
</dbReference>
<evidence type="ECO:0000256" key="5">
    <source>
        <dbReference type="ARBA" id="ARBA00022842"/>
    </source>
</evidence>
<name>A0A2C9D7W9_9HYPH</name>
<dbReference type="OrthoDB" id="9794842at2"/>
<keyword evidence="4" id="KW-0479">Metal-binding</keyword>
<evidence type="ECO:0000256" key="9">
    <source>
        <dbReference type="ARBA" id="ARBA00047883"/>
    </source>
</evidence>
<dbReference type="PANTHER" id="PTHR20857:SF15">
    <property type="entry name" value="THIAMINE-PHOSPHATE SYNTHASE"/>
    <property type="match status" value="1"/>
</dbReference>
<dbReference type="RefSeq" id="WP_099556674.1">
    <property type="nucleotide sequence ID" value="NZ_LT960614.1"/>
</dbReference>
<comment type="similarity">
    <text evidence="10">Belongs to the thiamine-phosphate synthase family.</text>
</comment>
<comment type="catalytic activity">
    <reaction evidence="7 10">
        <text>4-methyl-5-(2-phosphooxyethyl)-thiazole + 4-amino-2-methyl-5-(diphosphooxymethyl)pyrimidine + H(+) = thiamine phosphate + diphosphate</text>
        <dbReference type="Rhea" id="RHEA:22328"/>
        <dbReference type="ChEBI" id="CHEBI:15378"/>
        <dbReference type="ChEBI" id="CHEBI:33019"/>
        <dbReference type="ChEBI" id="CHEBI:37575"/>
        <dbReference type="ChEBI" id="CHEBI:57841"/>
        <dbReference type="ChEBI" id="CHEBI:58296"/>
        <dbReference type="EC" id="2.5.1.3"/>
    </reaction>
</comment>
<dbReference type="EC" id="2.5.1.3" evidence="10"/>
<dbReference type="UniPathway" id="UPA00060">
    <property type="reaction ID" value="UER00141"/>
</dbReference>
<dbReference type="InterPro" id="IPR036206">
    <property type="entry name" value="ThiamineP_synth_sf"/>
</dbReference>
<dbReference type="GO" id="GO:0046872">
    <property type="term" value="F:metal ion binding"/>
    <property type="evidence" value="ECO:0007669"/>
    <property type="project" value="UniProtKB-KW"/>
</dbReference>
<evidence type="ECO:0000256" key="7">
    <source>
        <dbReference type="ARBA" id="ARBA00047334"/>
    </source>
</evidence>
<dbReference type="AlphaFoldDB" id="A0A2C9D7W9"/>